<dbReference type="EMBL" id="ML976994">
    <property type="protein sequence ID" value="KAF1955618.1"/>
    <property type="molecule type" value="Genomic_DNA"/>
</dbReference>
<evidence type="ECO:0000313" key="3">
    <source>
        <dbReference type="Proteomes" id="UP000800035"/>
    </source>
</evidence>
<evidence type="ECO:0000256" key="1">
    <source>
        <dbReference type="SAM" id="MobiDB-lite"/>
    </source>
</evidence>
<sequence>MENDKRDTADDGEYMAYDDGDIANDDQETPMEDHEKEVVESAKLTVDEQDQEDSDSSSSMDLDYPEEVRMWAATVVVPGVGRDAEFGASGDSGSMVYAKVGDTTVPIGIHIGGHRAEYQHTYYREALVLCMEAFSVVAERHGFEVGLY</sequence>
<protein>
    <submittedName>
        <fullName evidence="2">Uncharacterized protein</fullName>
    </submittedName>
</protein>
<reference evidence="2" key="1">
    <citation type="journal article" date="2020" name="Stud. Mycol.">
        <title>101 Dothideomycetes genomes: a test case for predicting lifestyles and emergence of pathogens.</title>
        <authorList>
            <person name="Haridas S."/>
            <person name="Albert R."/>
            <person name="Binder M."/>
            <person name="Bloem J."/>
            <person name="Labutti K."/>
            <person name="Salamov A."/>
            <person name="Andreopoulos B."/>
            <person name="Baker S."/>
            <person name="Barry K."/>
            <person name="Bills G."/>
            <person name="Bluhm B."/>
            <person name="Cannon C."/>
            <person name="Castanera R."/>
            <person name="Culley D."/>
            <person name="Daum C."/>
            <person name="Ezra D."/>
            <person name="Gonzalez J."/>
            <person name="Henrissat B."/>
            <person name="Kuo A."/>
            <person name="Liang C."/>
            <person name="Lipzen A."/>
            <person name="Lutzoni F."/>
            <person name="Magnuson J."/>
            <person name="Mondo S."/>
            <person name="Nolan M."/>
            <person name="Ohm R."/>
            <person name="Pangilinan J."/>
            <person name="Park H.-J."/>
            <person name="Ramirez L."/>
            <person name="Alfaro M."/>
            <person name="Sun H."/>
            <person name="Tritt A."/>
            <person name="Yoshinaga Y."/>
            <person name="Zwiers L.-H."/>
            <person name="Turgeon B."/>
            <person name="Goodwin S."/>
            <person name="Spatafora J."/>
            <person name="Crous P."/>
            <person name="Grigoriev I."/>
        </authorList>
    </citation>
    <scope>NUCLEOTIDE SEQUENCE</scope>
    <source>
        <strain evidence="2">CBS 675.92</strain>
    </source>
</reference>
<dbReference type="OrthoDB" id="5425548at2759"/>
<evidence type="ECO:0000313" key="2">
    <source>
        <dbReference type="EMBL" id="KAF1955618.1"/>
    </source>
</evidence>
<keyword evidence="3" id="KW-1185">Reference proteome</keyword>
<name>A0A6A5TT85_9PLEO</name>
<organism evidence="2 3">
    <name type="scientific">Byssothecium circinans</name>
    <dbReference type="NCBI Taxonomy" id="147558"/>
    <lineage>
        <taxon>Eukaryota</taxon>
        <taxon>Fungi</taxon>
        <taxon>Dikarya</taxon>
        <taxon>Ascomycota</taxon>
        <taxon>Pezizomycotina</taxon>
        <taxon>Dothideomycetes</taxon>
        <taxon>Pleosporomycetidae</taxon>
        <taxon>Pleosporales</taxon>
        <taxon>Massarineae</taxon>
        <taxon>Massarinaceae</taxon>
        <taxon>Byssothecium</taxon>
    </lineage>
</organism>
<feature type="region of interest" description="Disordered" evidence="1">
    <location>
        <begin position="1"/>
        <end position="63"/>
    </location>
</feature>
<feature type="compositionally biased region" description="Acidic residues" evidence="1">
    <location>
        <begin position="10"/>
        <end position="30"/>
    </location>
</feature>
<gene>
    <name evidence="2" type="ORF">CC80DRAFT_549308</name>
</gene>
<proteinExistence type="predicted"/>
<feature type="compositionally biased region" description="Basic and acidic residues" evidence="1">
    <location>
        <begin position="31"/>
        <end position="40"/>
    </location>
</feature>
<dbReference type="AlphaFoldDB" id="A0A6A5TT85"/>
<dbReference type="Proteomes" id="UP000800035">
    <property type="component" value="Unassembled WGS sequence"/>
</dbReference>
<accession>A0A6A5TT85</accession>